<dbReference type="Gene3D" id="2.60.40.4070">
    <property type="match status" value="1"/>
</dbReference>
<dbReference type="NCBIfam" id="NF033679">
    <property type="entry name" value="DNRLRE_dom"/>
    <property type="match status" value="1"/>
</dbReference>
<organism evidence="6 7">
    <name type="scientific">Fulvivirga kasyanovii</name>
    <dbReference type="NCBI Taxonomy" id="396812"/>
    <lineage>
        <taxon>Bacteria</taxon>
        <taxon>Pseudomonadati</taxon>
        <taxon>Bacteroidota</taxon>
        <taxon>Cytophagia</taxon>
        <taxon>Cytophagales</taxon>
        <taxon>Fulvivirgaceae</taxon>
        <taxon>Fulvivirga</taxon>
    </lineage>
</organism>
<dbReference type="Pfam" id="PF18962">
    <property type="entry name" value="Por_Secre_tail"/>
    <property type="match status" value="1"/>
</dbReference>
<dbReference type="Proteomes" id="UP000798808">
    <property type="component" value="Unassembled WGS sequence"/>
</dbReference>
<dbReference type="Gene3D" id="3.40.720.10">
    <property type="entry name" value="Alkaline Phosphatase, subunit A"/>
    <property type="match status" value="1"/>
</dbReference>
<evidence type="ECO:0000256" key="1">
    <source>
        <dbReference type="ARBA" id="ARBA00004613"/>
    </source>
</evidence>
<keyword evidence="2" id="KW-0964">Secreted</keyword>
<sequence length="652" mass="71501">MYRTITITSILLAILGGSYLQGFSQSGNNVPRVDHVLHISVDGLRPDVITSMGQERLPNFFRFRTEGAWTDNARTDRSNTSTIPGHTSQVTGRQVLGKNAHNFIWNSDPGPVTLHTFAGYIASAFDVAHDHGLSTALYAGKSKFILFENSYNASNGAPDVTGEDNGKDKIDTYVYNGDMAQLTAQFVSDYRVSQYDYAFFHFRYPDSQGHSTGWDIAPYEEYSQKVAEVDALIGDLFNAIENTPGLAGKTAIILTADHGGELGSKGHGNLLHPDNYTIPFYVWGPGVAMGADLYALNADTRKDPSAGQEYDEDAIQPIRYADVANLAMNFLGLPSVPGSGFNVDQSLTVTSDQAVNVVIQNGLNNYSGTVDTYIRRHEKDAAYGNRTTLIVDDADPWWSGRDNQALLRFDNIVGNGQHQVPQHVNIVSATLNVRVINAGNGGSLHRMLRTWSENETWNTLDNGIQANDIEAVRNADGSVSNTSEGMLSIDVTQSLQAWSDGSGNYGWAILPDGGDGWDFYSSEGYMQPRLNISYTYGTYQAKAISAENSKIEQEALTALEIPEAVSLKGNFPNPFSGITTIRYELHKNQKVRMEVFDSQGKPVSVIVDEIKEAGSHETAFDGRNLPKGLYILRFLSQGEDAQTVLTHTMVLR</sequence>
<reference evidence="6 7" key="1">
    <citation type="submission" date="2019-02" db="EMBL/GenBank/DDBJ databases">
        <authorList>
            <person name="Goldberg S.R."/>
            <person name="Haltli B.A."/>
            <person name="Correa H."/>
            <person name="Russell K.G."/>
        </authorList>
    </citation>
    <scope>NUCLEOTIDE SEQUENCE [LARGE SCALE GENOMIC DNA]</scope>
    <source>
        <strain evidence="6 7">JCM 16186</strain>
    </source>
</reference>
<evidence type="ECO:0000256" key="3">
    <source>
        <dbReference type="ARBA" id="ARBA00022729"/>
    </source>
</evidence>
<dbReference type="InterPro" id="IPR026444">
    <property type="entry name" value="Secre_tail"/>
</dbReference>
<keyword evidence="3" id="KW-0732">Signal</keyword>
<evidence type="ECO:0000313" key="7">
    <source>
        <dbReference type="Proteomes" id="UP000798808"/>
    </source>
</evidence>
<evidence type="ECO:0000259" key="4">
    <source>
        <dbReference type="Pfam" id="PF18962"/>
    </source>
</evidence>
<comment type="subcellular location">
    <subcellularLocation>
        <location evidence="1">Secreted</location>
    </subcellularLocation>
</comment>
<dbReference type="InterPro" id="IPR017850">
    <property type="entry name" value="Alkaline_phosphatase_core_sf"/>
</dbReference>
<dbReference type="Pfam" id="PF24517">
    <property type="entry name" value="CBM96"/>
    <property type="match status" value="1"/>
</dbReference>
<dbReference type="InterPro" id="IPR055372">
    <property type="entry name" value="CBM96"/>
</dbReference>
<dbReference type="NCBIfam" id="TIGR04183">
    <property type="entry name" value="Por_Secre_tail"/>
    <property type="match status" value="1"/>
</dbReference>
<evidence type="ECO:0000256" key="2">
    <source>
        <dbReference type="ARBA" id="ARBA00022525"/>
    </source>
</evidence>
<dbReference type="EMBL" id="SMLW01000493">
    <property type="protein sequence ID" value="MTI25195.1"/>
    <property type="molecule type" value="Genomic_DNA"/>
</dbReference>
<dbReference type="PANTHER" id="PTHR10151:SF120">
    <property type="entry name" value="BIS(5'-ADENOSYL)-TRIPHOSPHATASE"/>
    <property type="match status" value="1"/>
</dbReference>
<dbReference type="SUPFAM" id="SSF53649">
    <property type="entry name" value="Alkaline phosphatase-like"/>
    <property type="match status" value="1"/>
</dbReference>
<keyword evidence="7" id="KW-1185">Reference proteome</keyword>
<proteinExistence type="predicted"/>
<dbReference type="PANTHER" id="PTHR10151">
    <property type="entry name" value="ECTONUCLEOTIDE PYROPHOSPHATASE/PHOSPHODIESTERASE"/>
    <property type="match status" value="1"/>
</dbReference>
<dbReference type="InterPro" id="IPR002591">
    <property type="entry name" value="Phosphodiest/P_Trfase"/>
</dbReference>
<evidence type="ECO:0000313" key="6">
    <source>
        <dbReference type="EMBL" id="MTI25195.1"/>
    </source>
</evidence>
<comment type="caution">
    <text evidence="6">The sequence shown here is derived from an EMBL/GenBank/DDBJ whole genome shotgun (WGS) entry which is preliminary data.</text>
</comment>
<feature type="domain" description="Secretion system C-terminal sorting" evidence="4">
    <location>
        <begin position="571"/>
        <end position="639"/>
    </location>
</feature>
<accession>A0ABW9RMM1</accession>
<protein>
    <submittedName>
        <fullName evidence="6">DNRLRE domain-containing protein</fullName>
    </submittedName>
</protein>
<evidence type="ECO:0000259" key="5">
    <source>
        <dbReference type="Pfam" id="PF24517"/>
    </source>
</evidence>
<feature type="domain" description="Carbohydrate-binding module family 96" evidence="5">
    <location>
        <begin position="369"/>
        <end position="533"/>
    </location>
</feature>
<dbReference type="RefSeq" id="WP_155171229.1">
    <property type="nucleotide sequence ID" value="NZ_BAAAFL010000006.1"/>
</dbReference>
<dbReference type="Pfam" id="PF01663">
    <property type="entry name" value="Phosphodiest"/>
    <property type="match status" value="1"/>
</dbReference>
<gene>
    <name evidence="6" type="ORF">E1163_09605</name>
</gene>
<name>A0ABW9RMM1_9BACT</name>